<dbReference type="PANTHER" id="PTHR47505">
    <property type="entry name" value="DNA UTILIZATION PROTEIN YHGH"/>
    <property type="match status" value="1"/>
</dbReference>
<evidence type="ECO:0000313" key="3">
    <source>
        <dbReference type="Proteomes" id="UP000265715"/>
    </source>
</evidence>
<dbReference type="AlphaFoldDB" id="A0A399EBE7"/>
<keyword evidence="3" id="KW-1185">Reference proteome</keyword>
<reference evidence="2 3" key="1">
    <citation type="submission" date="2018-08" db="EMBL/GenBank/DDBJ databases">
        <title>Meiothermus terrae DSM 26712 genome sequencing project.</title>
        <authorList>
            <person name="Da Costa M.S."/>
            <person name="Albuquerque L."/>
            <person name="Raposo P."/>
            <person name="Froufe H.J.C."/>
            <person name="Barroso C.S."/>
            <person name="Egas C."/>
        </authorList>
    </citation>
    <scope>NUCLEOTIDE SEQUENCE [LARGE SCALE GENOMIC DNA]</scope>
    <source>
        <strain evidence="2 3">DSM 26712</strain>
    </source>
</reference>
<accession>A0A399EBE7</accession>
<dbReference type="RefSeq" id="WP_245971655.1">
    <property type="nucleotide sequence ID" value="NZ_QXDL01000157.1"/>
</dbReference>
<keyword evidence="2" id="KW-0808">Transferase</keyword>
<dbReference type="CDD" id="cd06223">
    <property type="entry name" value="PRTases_typeI"/>
    <property type="match status" value="1"/>
</dbReference>
<dbReference type="SUPFAM" id="SSF53271">
    <property type="entry name" value="PRTase-like"/>
    <property type="match status" value="1"/>
</dbReference>
<evidence type="ECO:0000313" key="2">
    <source>
        <dbReference type="EMBL" id="RIH81665.1"/>
    </source>
</evidence>
<keyword evidence="2" id="KW-0328">Glycosyltransferase</keyword>
<organism evidence="2 3">
    <name type="scientific">Calidithermus terrae</name>
    <dbReference type="NCBI Taxonomy" id="1408545"/>
    <lineage>
        <taxon>Bacteria</taxon>
        <taxon>Thermotogati</taxon>
        <taxon>Deinococcota</taxon>
        <taxon>Deinococci</taxon>
        <taxon>Thermales</taxon>
        <taxon>Thermaceae</taxon>
        <taxon>Calidithermus</taxon>
    </lineage>
</organism>
<dbReference type="Gene3D" id="3.40.50.2020">
    <property type="match status" value="1"/>
</dbReference>
<dbReference type="Proteomes" id="UP000265715">
    <property type="component" value="Unassembled WGS sequence"/>
</dbReference>
<comment type="similarity">
    <text evidence="1">Belongs to the ComF/GntX family.</text>
</comment>
<dbReference type="InterPro" id="IPR029057">
    <property type="entry name" value="PRTase-like"/>
</dbReference>
<dbReference type="PANTHER" id="PTHR47505:SF1">
    <property type="entry name" value="DNA UTILIZATION PROTEIN YHGH"/>
    <property type="match status" value="1"/>
</dbReference>
<dbReference type="GO" id="GO:0004044">
    <property type="term" value="F:amidophosphoribosyltransferase activity"/>
    <property type="evidence" value="ECO:0007669"/>
    <property type="project" value="UniProtKB-EC"/>
</dbReference>
<comment type="caution">
    <text evidence="2">The sequence shown here is derived from an EMBL/GenBank/DDBJ whole genome shotgun (WGS) entry which is preliminary data.</text>
</comment>
<dbReference type="InterPro" id="IPR000836">
    <property type="entry name" value="PRTase_dom"/>
</dbReference>
<dbReference type="EMBL" id="QXDL01000157">
    <property type="protein sequence ID" value="RIH81665.1"/>
    <property type="molecule type" value="Genomic_DNA"/>
</dbReference>
<sequence>MVRALKYGGKRDLLEAVVPPLAAGVRQTGWSLHGVTAVPTLPHRRLARGYNQAELLGRALARALELPYREALTRPRYAPSQTRRRLSERGELPEDTFRARAPLEGRWLLVDDVITSGSTYRRARAALLEAGAQKVYGACIGVRNPNVLRDVWL</sequence>
<name>A0A399EBE7_9DEIN</name>
<dbReference type="EC" id="2.4.2.14" evidence="2"/>
<evidence type="ECO:0000256" key="1">
    <source>
        <dbReference type="ARBA" id="ARBA00008007"/>
    </source>
</evidence>
<protein>
    <submittedName>
        <fullName evidence="2">Amidophosphoribosyltransferase</fullName>
        <ecNumber evidence="2">2.4.2.14</ecNumber>
    </submittedName>
</protein>
<proteinExistence type="inferred from homology"/>
<gene>
    <name evidence="2" type="primary">purF_2</name>
    <name evidence="2" type="ORF">Mterra_03035</name>
</gene>
<dbReference type="InterPro" id="IPR051910">
    <property type="entry name" value="ComF/GntX_DNA_util-trans"/>
</dbReference>